<dbReference type="PANTHER" id="PTHR33112">
    <property type="entry name" value="DOMAIN PROTEIN, PUTATIVE-RELATED"/>
    <property type="match status" value="1"/>
</dbReference>
<dbReference type="PANTHER" id="PTHR33112:SF12">
    <property type="entry name" value="HETEROKARYON INCOMPATIBILITY DOMAIN-CONTAINING PROTEIN"/>
    <property type="match status" value="1"/>
</dbReference>
<reference evidence="3 4" key="1">
    <citation type="submission" date="2021-02" db="EMBL/GenBank/DDBJ databases">
        <title>Genome assembly of Pseudopithomyces chartarum.</title>
        <authorList>
            <person name="Jauregui R."/>
            <person name="Singh J."/>
            <person name="Voisey C."/>
        </authorList>
    </citation>
    <scope>NUCLEOTIDE SEQUENCE [LARGE SCALE GENOMIC DNA]</scope>
    <source>
        <strain evidence="3 4">AGR01</strain>
    </source>
</reference>
<accession>A0AAN6LQ85</accession>
<keyword evidence="4" id="KW-1185">Reference proteome</keyword>
<organism evidence="3 4">
    <name type="scientific">Pseudopithomyces chartarum</name>
    <dbReference type="NCBI Taxonomy" id="1892770"/>
    <lineage>
        <taxon>Eukaryota</taxon>
        <taxon>Fungi</taxon>
        <taxon>Dikarya</taxon>
        <taxon>Ascomycota</taxon>
        <taxon>Pezizomycotina</taxon>
        <taxon>Dothideomycetes</taxon>
        <taxon>Pleosporomycetidae</taxon>
        <taxon>Pleosporales</taxon>
        <taxon>Massarineae</taxon>
        <taxon>Didymosphaeriaceae</taxon>
        <taxon>Pseudopithomyces</taxon>
    </lineage>
</organism>
<sequence length="959" mass="108963">MDQSAKPIFSFVNLSHPDELKDEETQLRIRRLAMSEVGRARRKPKTKRERNEIILEFRKPAATSNTIERLGGGEVDPFAPYPVDLDETSRALIASIFRENSAHSQQLRGSWYVVGLSDKSSFYNVLANARLYQLRELTGTFVQKDDSLSLSMQNNALRSMTEKMKDPHHHASDEMIGSVGSFMCHHYILGAFTGWEHHRNALARMITLRGGINAITNESLRITLSWTDLVGSFSQDLPSFLPLPQLWQSNSQSPPSSPRSLSPISLLWKHRFPTANNWITIFDDVRNLILLDRGLTPSQRHLAHTTGSWMEPTMVRLLSLRPLTQGTAAPHIMEEVCRLGTMLFLAPIWRWLGASPVWTFTLTRNLLATLQGYFADVVQVVAMNDDVDSVISATEELSGLRNDPNLPFTCGPCKEILLLLLHGEYRRWMVLGILLPESEIINAREKFATATAETLYFKLRITKNFSSQGNISNRRALIHDQNDQSYGSIVVFRYEDADCPLGYSKLADNKIQPKLYSKWIRNCISDHRDKGSNFTYNTQKSNNSLDLIAIDVVDECLVKITTNDQYIALSYVWGGVPGLQLLVSNRTELETPGRLSLKNCPGNIPPAIRSAMILVKQMDERYLWVDRLCIEQDNQAQKHFNISHMDLIYSQALVTLLDLSSPDATEPIPGILGSSRIPVTNRWTFEYHSEYSGYTFRISLRTYPTNLEYALRRSEYEKRAWTYQERLLSPRCLYFTSHMAYHICKHGVVHCDADDLLLEEDRVDRTDNEFLQTGLNPLHLGPPNRMAPSMAWQSTLAKYAALVYRYSERKLSFSEDKLNAFAGILAALVKTLPGSTVAGLPESLIDFCLLWTDAPSYGCFIERNRNFPSWSWASSNLQTGYYYGPLYIREIESIAFSKVHYRPDPNLVSKLEDVGTSFETSFRPITSIKLHTENIQTESNLHTKLGKDNGKETENGQSA</sequence>
<evidence type="ECO:0000256" key="1">
    <source>
        <dbReference type="SAM" id="MobiDB-lite"/>
    </source>
</evidence>
<dbReference type="Proteomes" id="UP001280581">
    <property type="component" value="Unassembled WGS sequence"/>
</dbReference>
<protein>
    <recommendedName>
        <fullName evidence="2">Heterokaryon incompatibility domain-containing protein</fullName>
    </recommendedName>
</protein>
<dbReference type="Pfam" id="PF06985">
    <property type="entry name" value="HET"/>
    <property type="match status" value="1"/>
</dbReference>
<dbReference type="EMBL" id="WVTA01000017">
    <property type="protein sequence ID" value="KAK3201103.1"/>
    <property type="molecule type" value="Genomic_DNA"/>
</dbReference>
<name>A0AAN6LQ85_9PLEO</name>
<feature type="region of interest" description="Disordered" evidence="1">
    <location>
        <begin position="939"/>
        <end position="959"/>
    </location>
</feature>
<evidence type="ECO:0000313" key="3">
    <source>
        <dbReference type="EMBL" id="KAK3201103.1"/>
    </source>
</evidence>
<dbReference type="AlphaFoldDB" id="A0AAN6LQ85"/>
<comment type="caution">
    <text evidence="3">The sequence shown here is derived from an EMBL/GenBank/DDBJ whole genome shotgun (WGS) entry which is preliminary data.</text>
</comment>
<proteinExistence type="predicted"/>
<gene>
    <name evidence="3" type="ORF">GRF29_213g1033310</name>
</gene>
<feature type="domain" description="Heterokaryon incompatibility" evidence="2">
    <location>
        <begin position="566"/>
        <end position="725"/>
    </location>
</feature>
<feature type="compositionally biased region" description="Basic and acidic residues" evidence="1">
    <location>
        <begin position="945"/>
        <end position="959"/>
    </location>
</feature>
<evidence type="ECO:0000259" key="2">
    <source>
        <dbReference type="Pfam" id="PF06985"/>
    </source>
</evidence>
<evidence type="ECO:0000313" key="4">
    <source>
        <dbReference type="Proteomes" id="UP001280581"/>
    </source>
</evidence>
<dbReference type="InterPro" id="IPR010730">
    <property type="entry name" value="HET"/>
</dbReference>